<dbReference type="Pfam" id="PF12647">
    <property type="entry name" value="RNHCP"/>
    <property type="match status" value="1"/>
</dbReference>
<proteinExistence type="predicted"/>
<comment type="caution">
    <text evidence="2">The sequence shown here is derived from an EMBL/GenBank/DDBJ whole genome shotgun (WGS) entry which is preliminary data.</text>
</comment>
<protein>
    <submittedName>
        <fullName evidence="2">RNHCP domain-containing protein</fullName>
    </submittedName>
</protein>
<dbReference type="RefSeq" id="WP_377556599.1">
    <property type="nucleotide sequence ID" value="NZ_JBHUHQ010000014.1"/>
</dbReference>
<dbReference type="Proteomes" id="UP001597383">
    <property type="component" value="Unassembled WGS sequence"/>
</dbReference>
<sequence>MSKKRLNNAFQCEQCGLLVKPLTNGSFRNHCPQCLYSKHLDEIPGDRSSICKGLMEPIEVVYHTKKGYQIVHKCISCGKIRRNIVAVDTEQEDNLFSFMNSNISL</sequence>
<name>A0ABW4VXN0_9BACI</name>
<organism evidence="2 3">
    <name type="scientific">Ornithinibacillus salinisoli</name>
    <dbReference type="NCBI Taxonomy" id="1848459"/>
    <lineage>
        <taxon>Bacteria</taxon>
        <taxon>Bacillati</taxon>
        <taxon>Bacillota</taxon>
        <taxon>Bacilli</taxon>
        <taxon>Bacillales</taxon>
        <taxon>Bacillaceae</taxon>
        <taxon>Ornithinibacillus</taxon>
    </lineage>
</organism>
<gene>
    <name evidence="2" type="ORF">ACFSJF_08410</name>
</gene>
<keyword evidence="3" id="KW-1185">Reference proteome</keyword>
<accession>A0ABW4VXN0</accession>
<reference evidence="3" key="1">
    <citation type="journal article" date="2019" name="Int. J. Syst. Evol. Microbiol.">
        <title>The Global Catalogue of Microorganisms (GCM) 10K type strain sequencing project: providing services to taxonomists for standard genome sequencing and annotation.</title>
        <authorList>
            <consortium name="The Broad Institute Genomics Platform"/>
            <consortium name="The Broad Institute Genome Sequencing Center for Infectious Disease"/>
            <person name="Wu L."/>
            <person name="Ma J."/>
        </authorList>
    </citation>
    <scope>NUCLEOTIDE SEQUENCE [LARGE SCALE GENOMIC DNA]</scope>
    <source>
        <strain evidence="3">R28</strain>
    </source>
</reference>
<dbReference type="EMBL" id="JBHUHQ010000014">
    <property type="protein sequence ID" value="MFD2044283.1"/>
    <property type="molecule type" value="Genomic_DNA"/>
</dbReference>
<evidence type="ECO:0000259" key="1">
    <source>
        <dbReference type="Pfam" id="PF12647"/>
    </source>
</evidence>
<evidence type="ECO:0000313" key="2">
    <source>
        <dbReference type="EMBL" id="MFD2044283.1"/>
    </source>
</evidence>
<feature type="domain" description="RNHCP" evidence="1">
    <location>
        <begin position="8"/>
        <end position="92"/>
    </location>
</feature>
<dbReference type="InterPro" id="IPR024439">
    <property type="entry name" value="RNHCP"/>
</dbReference>
<evidence type="ECO:0000313" key="3">
    <source>
        <dbReference type="Proteomes" id="UP001597383"/>
    </source>
</evidence>